<dbReference type="Proteomes" id="UP000783686">
    <property type="component" value="Unassembled WGS sequence"/>
</dbReference>
<evidence type="ECO:0000313" key="2">
    <source>
        <dbReference type="EMBL" id="CAD5223395.1"/>
    </source>
</evidence>
<organism evidence="2 3">
    <name type="scientific">Bursaphelenchus okinawaensis</name>
    <dbReference type="NCBI Taxonomy" id="465554"/>
    <lineage>
        <taxon>Eukaryota</taxon>
        <taxon>Metazoa</taxon>
        <taxon>Ecdysozoa</taxon>
        <taxon>Nematoda</taxon>
        <taxon>Chromadorea</taxon>
        <taxon>Rhabditida</taxon>
        <taxon>Tylenchina</taxon>
        <taxon>Tylenchomorpha</taxon>
        <taxon>Aphelenchoidea</taxon>
        <taxon>Aphelenchoididae</taxon>
        <taxon>Bursaphelenchus</taxon>
    </lineage>
</organism>
<feature type="chain" id="PRO_5035595334" evidence="1">
    <location>
        <begin position="21"/>
        <end position="117"/>
    </location>
</feature>
<sequence length="117" mass="12909">MIQTIVVALLVCILATSGSAKPMVSTEHEAQKLYALAELIEAEEAAHKLEQRLRQSLLHEEPATLAEALDQLNAYPQPVEGKHGEGKTTPLSLQFFEKRSKNFLKLANQAARGFGRK</sequence>
<gene>
    <name evidence="2" type="ORF">BOKJ2_LOCUS10165</name>
</gene>
<protein>
    <submittedName>
        <fullName evidence="2">Uncharacterized protein</fullName>
    </submittedName>
</protein>
<comment type="caution">
    <text evidence="2">The sequence shown here is derived from an EMBL/GenBank/DDBJ whole genome shotgun (WGS) entry which is preliminary data.</text>
</comment>
<keyword evidence="3" id="KW-1185">Reference proteome</keyword>
<keyword evidence="1" id="KW-0732">Signal</keyword>
<dbReference type="AlphaFoldDB" id="A0A811L784"/>
<reference evidence="2" key="1">
    <citation type="submission" date="2020-09" db="EMBL/GenBank/DDBJ databases">
        <authorList>
            <person name="Kikuchi T."/>
        </authorList>
    </citation>
    <scope>NUCLEOTIDE SEQUENCE</scope>
    <source>
        <strain evidence="2">SH1</strain>
    </source>
</reference>
<dbReference type="EMBL" id="CAJFDH010000005">
    <property type="protein sequence ID" value="CAD5223395.1"/>
    <property type="molecule type" value="Genomic_DNA"/>
</dbReference>
<accession>A0A811L784</accession>
<evidence type="ECO:0000256" key="1">
    <source>
        <dbReference type="SAM" id="SignalP"/>
    </source>
</evidence>
<proteinExistence type="predicted"/>
<name>A0A811L784_9BILA</name>
<evidence type="ECO:0000313" key="3">
    <source>
        <dbReference type="Proteomes" id="UP000614601"/>
    </source>
</evidence>
<dbReference type="EMBL" id="CAJFCW020000005">
    <property type="protein sequence ID" value="CAG9117735.1"/>
    <property type="molecule type" value="Genomic_DNA"/>
</dbReference>
<feature type="signal peptide" evidence="1">
    <location>
        <begin position="1"/>
        <end position="20"/>
    </location>
</feature>
<dbReference type="Proteomes" id="UP000614601">
    <property type="component" value="Unassembled WGS sequence"/>
</dbReference>